<dbReference type="InterPro" id="IPR011104">
    <property type="entry name" value="Hpr_kin/Pase_C"/>
</dbReference>
<dbReference type="Pfam" id="PF02603">
    <property type="entry name" value="Hpr_kinase_N"/>
    <property type="match status" value="1"/>
</dbReference>
<dbReference type="SUPFAM" id="SSF53795">
    <property type="entry name" value="PEP carboxykinase-like"/>
    <property type="match status" value="1"/>
</dbReference>
<dbReference type="CDD" id="cd01918">
    <property type="entry name" value="HprK_C"/>
    <property type="match status" value="1"/>
</dbReference>
<keyword evidence="13" id="KW-1185">Reference proteome</keyword>
<dbReference type="GO" id="GO:0016301">
    <property type="term" value="F:kinase activity"/>
    <property type="evidence" value="ECO:0007669"/>
    <property type="project" value="UniProtKB-KW"/>
</dbReference>
<feature type="domain" description="HPr(Ser) kinase/phosphorylase N-terminal" evidence="10">
    <location>
        <begin position="8"/>
        <end position="135"/>
    </location>
</feature>
<dbReference type="InterPro" id="IPR028979">
    <property type="entry name" value="Ser_kin/Pase_Hpr-like_N_sf"/>
</dbReference>
<dbReference type="InterPro" id="IPR003755">
    <property type="entry name" value="HPr(Ser)_kin/Pase"/>
</dbReference>
<evidence type="ECO:0000313" key="12">
    <source>
        <dbReference type="EMBL" id="UVD81696.1"/>
    </source>
</evidence>
<evidence type="ECO:0000256" key="6">
    <source>
        <dbReference type="ARBA" id="ARBA00022777"/>
    </source>
</evidence>
<keyword evidence="6 12" id="KW-0418">Kinase</keyword>
<evidence type="ECO:0000256" key="8">
    <source>
        <dbReference type="ARBA" id="ARBA00023268"/>
    </source>
</evidence>
<dbReference type="Gene3D" id="3.40.1390.20">
    <property type="entry name" value="HprK N-terminal domain-like"/>
    <property type="match status" value="1"/>
</dbReference>
<accession>A0ABY5R855</accession>
<dbReference type="InterPro" id="IPR027417">
    <property type="entry name" value="P-loop_NTPase"/>
</dbReference>
<keyword evidence="8" id="KW-0511">Multifunctional enzyme</keyword>
<evidence type="ECO:0000256" key="7">
    <source>
        <dbReference type="ARBA" id="ARBA00022840"/>
    </source>
</evidence>
<evidence type="ECO:0000256" key="5">
    <source>
        <dbReference type="ARBA" id="ARBA00022741"/>
    </source>
</evidence>
<dbReference type="SUPFAM" id="SSF75138">
    <property type="entry name" value="HprK N-terminal domain-like"/>
    <property type="match status" value="1"/>
</dbReference>
<evidence type="ECO:0000256" key="3">
    <source>
        <dbReference type="ARBA" id="ARBA00022527"/>
    </source>
</evidence>
<evidence type="ECO:0000256" key="2">
    <source>
        <dbReference type="ARBA" id="ARBA00006883"/>
    </source>
</evidence>
<comment type="catalytic activity">
    <reaction evidence="9">
        <text>[HPr protein]-O-phospho-L-serine + phosphate + H(+) = [HPr protein]-L-serine + diphosphate</text>
        <dbReference type="Rhea" id="RHEA:46604"/>
        <dbReference type="Rhea" id="RHEA-COMP:11602"/>
        <dbReference type="Rhea" id="RHEA-COMP:11603"/>
        <dbReference type="ChEBI" id="CHEBI:15378"/>
        <dbReference type="ChEBI" id="CHEBI:29999"/>
        <dbReference type="ChEBI" id="CHEBI:33019"/>
        <dbReference type="ChEBI" id="CHEBI:43474"/>
        <dbReference type="ChEBI" id="CHEBI:83421"/>
    </reaction>
</comment>
<keyword evidence="3" id="KW-0723">Serine/threonine-protein kinase</keyword>
<reference evidence="12" key="1">
    <citation type="submission" date="2022-08" db="EMBL/GenBank/DDBJ databases">
        <title>Complete genome of Mycoplasma iguanae type strain 2327.</title>
        <authorList>
            <person name="Spergser J."/>
        </authorList>
    </citation>
    <scope>NUCLEOTIDE SEQUENCE</scope>
    <source>
        <strain evidence="12">2327</strain>
    </source>
</reference>
<dbReference type="Proteomes" id="UP001059252">
    <property type="component" value="Chromosome"/>
</dbReference>
<dbReference type="InterPro" id="IPR011126">
    <property type="entry name" value="Hpr_kin/Pase_Hpr_N"/>
</dbReference>
<dbReference type="Gene3D" id="3.40.50.300">
    <property type="entry name" value="P-loop containing nucleotide triphosphate hydrolases"/>
    <property type="match status" value="1"/>
</dbReference>
<protein>
    <submittedName>
        <fullName evidence="12">HPr(Ser) kinase/phosphatase</fullName>
    </submittedName>
</protein>
<evidence type="ECO:0000256" key="1">
    <source>
        <dbReference type="ARBA" id="ARBA00001120"/>
    </source>
</evidence>
<keyword evidence="4" id="KW-0808">Transferase</keyword>
<organism evidence="12 13">
    <name type="scientific">Mycoplasma iguanae</name>
    <dbReference type="NCBI Taxonomy" id="292461"/>
    <lineage>
        <taxon>Bacteria</taxon>
        <taxon>Bacillati</taxon>
        <taxon>Mycoplasmatota</taxon>
        <taxon>Mollicutes</taxon>
        <taxon>Mycoplasmataceae</taxon>
        <taxon>Mycoplasma</taxon>
    </lineage>
</organism>
<evidence type="ECO:0000256" key="9">
    <source>
        <dbReference type="ARBA" id="ARBA00047657"/>
    </source>
</evidence>
<proteinExistence type="inferred from homology"/>
<name>A0ABY5R855_9MOLU</name>
<dbReference type="Pfam" id="PF07475">
    <property type="entry name" value="Hpr_kinase_C"/>
    <property type="match status" value="1"/>
</dbReference>
<sequence>MTANKNGISAEKIISKYKLHLLNRDKITHFRNIYKPSIYRLGLELTQSIQITNFIQNIIGWGTTEAVWFKSLPTEKLTEILISIFKWKPPLIILSVGFQKKMYEFVSDLASKYDIPVVKSNDHLSHLISIIGTYLSENFSETIAVHGSAIIVNGVGVLIIGKSGVGKSEATLELVQKRHIFVSDDTVNITRLGNHFIGRPNYITKDILELRGIGLLDIKHIYGTALTKNKLYIELVIELISPNSDTTFDRLGNAELEYNILDGTIKKIQIPVERGRNTSSLIEAAVNWFISKKDNVDAIDLITERMKNS</sequence>
<evidence type="ECO:0000256" key="4">
    <source>
        <dbReference type="ARBA" id="ARBA00022679"/>
    </source>
</evidence>
<keyword evidence="5" id="KW-0547">Nucleotide-binding</keyword>
<evidence type="ECO:0000313" key="13">
    <source>
        <dbReference type="Proteomes" id="UP001059252"/>
    </source>
</evidence>
<evidence type="ECO:0000259" key="10">
    <source>
        <dbReference type="Pfam" id="PF02603"/>
    </source>
</evidence>
<feature type="domain" description="HPr kinase/phosphorylase C-terminal" evidence="11">
    <location>
        <begin position="138"/>
        <end position="305"/>
    </location>
</feature>
<dbReference type="PANTHER" id="PTHR30305:SF1">
    <property type="entry name" value="HPR KINASE_PHOSPHORYLASE"/>
    <property type="match status" value="1"/>
</dbReference>
<comment type="catalytic activity">
    <reaction evidence="1">
        <text>[HPr protein]-L-serine + ATP = [HPr protein]-O-phospho-L-serine + ADP + H(+)</text>
        <dbReference type="Rhea" id="RHEA:46600"/>
        <dbReference type="Rhea" id="RHEA-COMP:11602"/>
        <dbReference type="Rhea" id="RHEA-COMP:11603"/>
        <dbReference type="ChEBI" id="CHEBI:15378"/>
        <dbReference type="ChEBI" id="CHEBI:29999"/>
        <dbReference type="ChEBI" id="CHEBI:30616"/>
        <dbReference type="ChEBI" id="CHEBI:83421"/>
        <dbReference type="ChEBI" id="CHEBI:456216"/>
    </reaction>
</comment>
<dbReference type="EMBL" id="CP102734">
    <property type="protein sequence ID" value="UVD81696.1"/>
    <property type="molecule type" value="Genomic_DNA"/>
</dbReference>
<dbReference type="RefSeq" id="WP_258210870.1">
    <property type="nucleotide sequence ID" value="NZ_CP102734.1"/>
</dbReference>
<dbReference type="PANTHER" id="PTHR30305">
    <property type="entry name" value="PROTEIN YJDM-RELATED"/>
    <property type="match status" value="1"/>
</dbReference>
<comment type="similarity">
    <text evidence="2">Belongs to the HPrK/P family.</text>
</comment>
<evidence type="ECO:0000259" key="11">
    <source>
        <dbReference type="Pfam" id="PF07475"/>
    </source>
</evidence>
<gene>
    <name evidence="12" type="primary">hprK</name>
    <name evidence="12" type="ORF">NV226_00025</name>
</gene>
<keyword evidence="7" id="KW-0067">ATP-binding</keyword>
<dbReference type="NCBIfam" id="TIGR00679">
    <property type="entry name" value="hpr-ser"/>
    <property type="match status" value="1"/>
</dbReference>